<sequence length="320" mass="34695">MYALGISTVLLIASGATQSGGIDGPINETSDAPANETVDMRLDTDQQINVTATRTDDSEYTFQQAQRTCSGALRLDSPERNSTRHQVRDVTVTLVTHHDGATVDAIGRQRLAELAVDETSDRAGLGEYSHLEVQVNQYYESTERVEPLDVAGIHVRPVDDCLPSVRGTVNRTNETVDVRTVRPDVDEVNLNFVDEVGVLDQDDRELIEHLVVADGQTSYNVRTHLDATTLEATVTEATADGAVDIELQRPDGNGSTVMLTVDLDAETVTHTWVELQIAEENIEMADGDGQAEAENTSEQTDSVAIDLDESTVTVVNNTSG</sequence>
<dbReference type="Proteomes" id="UP000242917">
    <property type="component" value="Plasmid pNYT2"/>
</dbReference>
<evidence type="ECO:0000313" key="2">
    <source>
        <dbReference type="Proteomes" id="UP000242917"/>
    </source>
</evidence>
<organism evidence="1 2">
    <name type="scientific">Haloarcula taiwanensis</name>
    <dbReference type="NCBI Taxonomy" id="1932004"/>
    <lineage>
        <taxon>Archaea</taxon>
        <taxon>Methanobacteriati</taxon>
        <taxon>Methanobacteriota</taxon>
        <taxon>Stenosarchaea group</taxon>
        <taxon>Halobacteria</taxon>
        <taxon>Halobacteriales</taxon>
        <taxon>Haloarculaceae</taxon>
        <taxon>Haloarcula</taxon>
    </lineage>
</organism>
<proteinExistence type="predicted"/>
<keyword evidence="2" id="KW-1185">Reference proteome</keyword>
<dbReference type="AlphaFoldDB" id="A0A2H5A495"/>
<name>A0A2H5A495_9EURY</name>
<evidence type="ECO:0000313" key="1">
    <source>
        <dbReference type="EMBL" id="AUG49541.1"/>
    </source>
</evidence>
<protein>
    <submittedName>
        <fullName evidence="1">Uncharacterized protein</fullName>
    </submittedName>
</protein>
<dbReference type="EMBL" id="CP019157">
    <property type="protein sequence ID" value="AUG49541.1"/>
    <property type="molecule type" value="Genomic_DNA"/>
</dbReference>
<gene>
    <name evidence="1" type="ORF">BVU17_18345</name>
</gene>
<dbReference type="KEGG" id="hta:BVU17_18345"/>
<accession>A0A2H5A495</accession>
<keyword evidence="1" id="KW-0614">Plasmid</keyword>
<geneLocation type="plasmid" evidence="1 2">
    <name>pNYT2</name>
</geneLocation>
<reference evidence="1 2" key="1">
    <citation type="submission" date="2017-01" db="EMBL/GenBank/DDBJ databases">
        <title>A Red Light-Sensitive Sensory Rhodopsin I From Haloarcula taiwanensis, A New Haloarchaeon Isolated From Taiwan.</title>
        <authorList>
            <person name="Yang C.-S."/>
            <person name="Han Y.-A."/>
            <person name="Chen P.-C."/>
            <person name="Ng W.V."/>
            <person name="Chen T.-W."/>
        </authorList>
    </citation>
    <scope>NUCLEOTIDE SEQUENCE [LARGE SCALE GENOMIC DNA]</scope>
    <source>
        <strain evidence="1 2">Taiwanensis</strain>
        <plasmid evidence="1 2">pNYT2</plasmid>
    </source>
</reference>